<dbReference type="InterPro" id="IPR013022">
    <property type="entry name" value="Xyl_isomerase-like_TIM-brl"/>
</dbReference>
<keyword evidence="2" id="KW-0413">Isomerase</keyword>
<protein>
    <submittedName>
        <fullName evidence="2">Sugar phosphate isomerase/epimerase</fullName>
    </submittedName>
</protein>
<reference evidence="2 3" key="1">
    <citation type="submission" date="2019-02" db="EMBL/GenBank/DDBJ databases">
        <title>Bacterial novel species Emticicia sp. 17J42-9 isolated from soil.</title>
        <authorList>
            <person name="Jung H.-Y."/>
        </authorList>
    </citation>
    <scope>NUCLEOTIDE SEQUENCE [LARGE SCALE GENOMIC DNA]</scope>
    <source>
        <strain evidence="2 3">17J42-9</strain>
    </source>
</reference>
<dbReference type="SUPFAM" id="SSF51658">
    <property type="entry name" value="Xylose isomerase-like"/>
    <property type="match status" value="1"/>
</dbReference>
<dbReference type="AlphaFoldDB" id="A0A4Q5M3K8"/>
<name>A0A4Q5M3K8_9BACT</name>
<dbReference type="PANTHER" id="PTHR12110">
    <property type="entry name" value="HYDROXYPYRUVATE ISOMERASE"/>
    <property type="match status" value="1"/>
</dbReference>
<accession>A0A4Q5M3K8</accession>
<sequence>MNRRNIIKGIGGGMMASFFHNELFAATDNQFRVGACDWSINNTGNLGAMEMAKRIGLDGVQVSLGSAENNMHLRNKDVQQAYKALADIFKVGFTGLGIGELNNIPYKSDNRTDEWVSDSIDVAKALGVKVVLLAFFFNGDLKNDPKGQEVVIKKFRQVAPKAERLGITLGIESWLSAEEHMKIIDAVGSKAIKCYYDVANSLQMGYDIYKEIRWLGKQNQICEFHFKENGYLLGKGMVDFMEVRRCIDEIGYTGCVQIEGAVPEGRSMFESYLQNNEFVKGLLK</sequence>
<dbReference type="InterPro" id="IPR036237">
    <property type="entry name" value="Xyl_isomerase-like_sf"/>
</dbReference>
<gene>
    <name evidence="2" type="ORF">EWM59_05105</name>
</gene>
<dbReference type="OrthoDB" id="1411356at2"/>
<dbReference type="InterPro" id="IPR050312">
    <property type="entry name" value="IolE/XylAMocC-like"/>
</dbReference>
<organism evidence="2 3">
    <name type="scientific">Emticicia agri</name>
    <dbReference type="NCBI Taxonomy" id="2492393"/>
    <lineage>
        <taxon>Bacteria</taxon>
        <taxon>Pseudomonadati</taxon>
        <taxon>Bacteroidota</taxon>
        <taxon>Cytophagia</taxon>
        <taxon>Cytophagales</taxon>
        <taxon>Leadbetterellaceae</taxon>
        <taxon>Emticicia</taxon>
    </lineage>
</organism>
<dbReference type="EMBL" id="SEWF01000005">
    <property type="protein sequence ID" value="RYU96908.1"/>
    <property type="molecule type" value="Genomic_DNA"/>
</dbReference>
<keyword evidence="3" id="KW-1185">Reference proteome</keyword>
<comment type="caution">
    <text evidence="2">The sequence shown here is derived from an EMBL/GenBank/DDBJ whole genome shotgun (WGS) entry which is preliminary data.</text>
</comment>
<dbReference type="GO" id="GO:0016853">
    <property type="term" value="F:isomerase activity"/>
    <property type="evidence" value="ECO:0007669"/>
    <property type="project" value="UniProtKB-KW"/>
</dbReference>
<dbReference type="Pfam" id="PF01261">
    <property type="entry name" value="AP_endonuc_2"/>
    <property type="match status" value="1"/>
</dbReference>
<dbReference type="PANTHER" id="PTHR12110:SF53">
    <property type="entry name" value="BLR5974 PROTEIN"/>
    <property type="match status" value="1"/>
</dbReference>
<dbReference type="RefSeq" id="WP_130019863.1">
    <property type="nucleotide sequence ID" value="NZ_SEWF01000005.1"/>
</dbReference>
<dbReference type="Gene3D" id="3.20.20.150">
    <property type="entry name" value="Divalent-metal-dependent TIM barrel enzymes"/>
    <property type="match status" value="1"/>
</dbReference>
<evidence type="ECO:0000259" key="1">
    <source>
        <dbReference type="Pfam" id="PF01261"/>
    </source>
</evidence>
<feature type="domain" description="Xylose isomerase-like TIM barrel" evidence="1">
    <location>
        <begin position="51"/>
        <end position="260"/>
    </location>
</feature>
<proteinExistence type="predicted"/>
<evidence type="ECO:0000313" key="2">
    <source>
        <dbReference type="EMBL" id="RYU96908.1"/>
    </source>
</evidence>
<evidence type="ECO:0000313" key="3">
    <source>
        <dbReference type="Proteomes" id="UP000293162"/>
    </source>
</evidence>
<dbReference type="Proteomes" id="UP000293162">
    <property type="component" value="Unassembled WGS sequence"/>
</dbReference>